<reference evidence="3 4" key="1">
    <citation type="journal article" date="2009" name="Genome Biol.">
        <title>Genomic and genetic analyses of diversity and plant interactions of Pseudomonas fluorescens.</title>
        <authorList>
            <person name="Silby M.W."/>
            <person name="Cerdeno-Tarraga A.M."/>
            <person name="Vernikos G.S."/>
            <person name="Giddens S.R."/>
            <person name="Jackson R.W."/>
            <person name="Preston G.M."/>
            <person name="Zhang X.X."/>
            <person name="Moon C.D."/>
            <person name="Gehrig S.M."/>
            <person name="Godfrey S.A."/>
            <person name="Knight C.G."/>
            <person name="Malone J.G."/>
            <person name="Robinson Z."/>
            <person name="Spiers A.J."/>
            <person name="Harris S."/>
            <person name="Challis G.L."/>
            <person name="Yaxley A.M."/>
            <person name="Harris D."/>
            <person name="Seeger K."/>
            <person name="Murphy L."/>
            <person name="Rutter S."/>
            <person name="Squares R."/>
            <person name="Quail M.A."/>
            <person name="Saunders E."/>
            <person name="Mavromatis K."/>
            <person name="Brettin T.S."/>
            <person name="Bentley S.D."/>
            <person name="Hothersall J."/>
            <person name="Stephens E."/>
            <person name="Thomas C.M."/>
            <person name="Parkhill J."/>
            <person name="Levy S.B."/>
            <person name="Rainey P.B."/>
            <person name="Thomson N.R."/>
        </authorList>
    </citation>
    <scope>NUCLEOTIDE SEQUENCE [LARGE SCALE GENOMIC DNA]</scope>
    <source>
        <strain evidence="3 4">Pf0-1</strain>
    </source>
</reference>
<dbReference type="InterPro" id="IPR001173">
    <property type="entry name" value="Glyco_trans_2-like"/>
</dbReference>
<dbReference type="AlphaFoldDB" id="Q3K8X5"/>
<dbReference type="SUPFAM" id="SSF53448">
    <property type="entry name" value="Nucleotide-diphospho-sugar transferases"/>
    <property type="match status" value="1"/>
</dbReference>
<dbReference type="PANTHER" id="PTHR22916">
    <property type="entry name" value="GLYCOSYLTRANSFERASE"/>
    <property type="match status" value="1"/>
</dbReference>
<dbReference type="eggNOG" id="COG1216">
    <property type="taxonomic scope" value="Bacteria"/>
</dbReference>
<dbReference type="KEGG" id="pfo:Pfl01_4042"/>
<protein>
    <submittedName>
        <fullName evidence="3">Putative glycosyl transferase, family 2</fullName>
    </submittedName>
</protein>
<dbReference type="HOGENOM" id="CLU_025996_0_4_6"/>
<feature type="domain" description="Glycosyltransferase 2-like" evidence="2">
    <location>
        <begin position="7"/>
        <end position="174"/>
    </location>
</feature>
<dbReference type="InterPro" id="IPR029044">
    <property type="entry name" value="Nucleotide-diphossugar_trans"/>
</dbReference>
<evidence type="ECO:0000313" key="3">
    <source>
        <dbReference type="EMBL" id="ABA75779.1"/>
    </source>
</evidence>
<dbReference type="Pfam" id="PF00535">
    <property type="entry name" value="Glycos_transf_2"/>
    <property type="match status" value="1"/>
</dbReference>
<dbReference type="Proteomes" id="UP000002704">
    <property type="component" value="Chromosome"/>
</dbReference>
<evidence type="ECO:0000256" key="1">
    <source>
        <dbReference type="ARBA" id="ARBA00022519"/>
    </source>
</evidence>
<name>Q3K8X5_PSEPF</name>
<organism evidence="3 4">
    <name type="scientific">Pseudomonas fluorescens (strain Pf0-1)</name>
    <dbReference type="NCBI Taxonomy" id="205922"/>
    <lineage>
        <taxon>Bacteria</taxon>
        <taxon>Pseudomonadati</taxon>
        <taxon>Pseudomonadota</taxon>
        <taxon>Gammaproteobacteria</taxon>
        <taxon>Pseudomonadales</taxon>
        <taxon>Pseudomonadaceae</taxon>
        <taxon>Pseudomonas</taxon>
    </lineage>
</organism>
<gene>
    <name evidence="3" type="ordered locus">Pfl01_4042</name>
</gene>
<evidence type="ECO:0000313" key="4">
    <source>
        <dbReference type="Proteomes" id="UP000002704"/>
    </source>
</evidence>
<sequence>MSSPTVSVIMATYNHAPFVAEAIQSVLGQTGVDFEFLISDDGSADNTRDVVASIKDERIRFYPNEVNRGAGVVTNELIQRASGEFIALLNSDDYWCDSDKLAVQVQFLRDNPQVGACFGRARFVDKDGRPMDKASIPSGDVFDQPNRSQGEWLRRFFELGNCICHPTMLIRKACYDELGMYSNRMRQLPDLDMWIRLLKHYQIHIFDKEMITFRLMPGENASSQTVTNSIRTINEHYLIAENFFEGVTAEQLTDGFSDLLRIKPIASDIHLDIEKALLYLAHNQWLGKPYQMIGILKLNALLNSPEHHKVMVEQYGMDDRWYQKELGEIDVLRPRVVAVMSQQKSRARHFLQRFFPKG</sequence>
<proteinExistence type="predicted"/>
<keyword evidence="3" id="KW-0808">Transferase</keyword>
<accession>Q3K8X5</accession>
<keyword evidence="1" id="KW-0997">Cell inner membrane</keyword>
<dbReference type="CAZy" id="GT2">
    <property type="family name" value="Glycosyltransferase Family 2"/>
</dbReference>
<dbReference type="PANTHER" id="PTHR22916:SF3">
    <property type="entry name" value="UDP-GLCNAC:BETAGAL BETA-1,3-N-ACETYLGLUCOSAMINYLTRANSFERASE-LIKE PROTEIN 1"/>
    <property type="match status" value="1"/>
</dbReference>
<dbReference type="GO" id="GO:0016758">
    <property type="term" value="F:hexosyltransferase activity"/>
    <property type="evidence" value="ECO:0007669"/>
    <property type="project" value="UniProtKB-ARBA"/>
</dbReference>
<dbReference type="EMBL" id="CP000094">
    <property type="protein sequence ID" value="ABA75779.1"/>
    <property type="molecule type" value="Genomic_DNA"/>
</dbReference>
<dbReference type="RefSeq" id="WP_011335338.1">
    <property type="nucleotide sequence ID" value="NC_007492.2"/>
</dbReference>
<keyword evidence="1" id="KW-1003">Cell membrane</keyword>
<keyword evidence="1" id="KW-0472">Membrane</keyword>
<dbReference type="Gene3D" id="3.90.550.10">
    <property type="entry name" value="Spore Coat Polysaccharide Biosynthesis Protein SpsA, Chain A"/>
    <property type="match status" value="1"/>
</dbReference>
<evidence type="ECO:0000259" key="2">
    <source>
        <dbReference type="Pfam" id="PF00535"/>
    </source>
</evidence>